<gene>
    <name evidence="3" type="ORF">EMAD1354_LOCUS653</name>
    <name evidence="4" type="ORF">EMAD1354_LOCUS654</name>
</gene>
<feature type="compositionally biased region" description="Low complexity" evidence="1">
    <location>
        <begin position="173"/>
        <end position="184"/>
    </location>
</feature>
<name>A0A6T9YX64_9RHOD</name>
<evidence type="ECO:0000256" key="1">
    <source>
        <dbReference type="SAM" id="MobiDB-lite"/>
    </source>
</evidence>
<dbReference type="AlphaFoldDB" id="A0A6T9YX64"/>
<feature type="region of interest" description="Disordered" evidence="1">
    <location>
        <begin position="146"/>
        <end position="201"/>
    </location>
</feature>
<evidence type="ECO:0000313" key="4">
    <source>
        <dbReference type="EMBL" id="CAD8724577.1"/>
    </source>
</evidence>
<dbReference type="EMBL" id="HBFE01000945">
    <property type="protein sequence ID" value="CAD8724577.1"/>
    <property type="molecule type" value="Transcribed_RNA"/>
</dbReference>
<feature type="region of interest" description="Disordered" evidence="1">
    <location>
        <begin position="513"/>
        <end position="536"/>
    </location>
</feature>
<feature type="compositionally biased region" description="Polar residues" evidence="1">
    <location>
        <begin position="521"/>
        <end position="536"/>
    </location>
</feature>
<dbReference type="SMART" id="SM00338">
    <property type="entry name" value="BRLZ"/>
    <property type="match status" value="1"/>
</dbReference>
<protein>
    <recommendedName>
        <fullName evidence="2">BZIP domain-containing protein</fullName>
    </recommendedName>
</protein>
<feature type="domain" description="BZIP" evidence="2">
    <location>
        <begin position="260"/>
        <end position="324"/>
    </location>
</feature>
<reference evidence="3" key="1">
    <citation type="submission" date="2021-01" db="EMBL/GenBank/DDBJ databases">
        <authorList>
            <person name="Corre E."/>
            <person name="Pelletier E."/>
            <person name="Niang G."/>
            <person name="Scheremetjew M."/>
            <person name="Finn R."/>
            <person name="Kale V."/>
            <person name="Holt S."/>
            <person name="Cochrane G."/>
            <person name="Meng A."/>
            <person name="Brown T."/>
            <person name="Cohen L."/>
        </authorList>
    </citation>
    <scope>NUCLEOTIDE SEQUENCE</scope>
    <source>
        <strain evidence="3">CCMP3276</strain>
    </source>
</reference>
<evidence type="ECO:0000313" key="3">
    <source>
        <dbReference type="EMBL" id="CAD8724576.1"/>
    </source>
</evidence>
<dbReference type="InterPro" id="IPR004827">
    <property type="entry name" value="bZIP"/>
</dbReference>
<evidence type="ECO:0000259" key="2">
    <source>
        <dbReference type="SMART" id="SM00338"/>
    </source>
</evidence>
<dbReference type="EMBL" id="HBFE01000944">
    <property type="protein sequence ID" value="CAD8724576.1"/>
    <property type="molecule type" value="Transcribed_RNA"/>
</dbReference>
<dbReference type="InterPro" id="IPR046347">
    <property type="entry name" value="bZIP_sf"/>
</dbReference>
<organism evidence="3">
    <name type="scientific">Erythrolobus madagascarensis</name>
    <dbReference type="NCBI Taxonomy" id="708628"/>
    <lineage>
        <taxon>Eukaryota</taxon>
        <taxon>Rhodophyta</taxon>
        <taxon>Bangiophyceae</taxon>
        <taxon>Porphyridiales</taxon>
        <taxon>Porphyridiaceae</taxon>
        <taxon>Erythrolobus</taxon>
    </lineage>
</organism>
<proteinExistence type="predicted"/>
<dbReference type="GO" id="GO:0003700">
    <property type="term" value="F:DNA-binding transcription factor activity"/>
    <property type="evidence" value="ECO:0007669"/>
    <property type="project" value="InterPro"/>
</dbReference>
<dbReference type="SUPFAM" id="SSF57959">
    <property type="entry name" value="Leucine zipper domain"/>
    <property type="match status" value="1"/>
</dbReference>
<sequence>MDLITLRPAEYHGFSLNTELDSSRMEVEDLTPKDEGGDQAKHEPLVLDDGGALVLLGMEAVVTENDSNCLEDPCKWFSEPECCNSVLESMVYPTCGEEQSLEETAQVDTDSSAHLPLNGSEFGNILNAVFDESPKETVGEKSWISRNCSETNESPDEMSPGVSAGSCTAEGATNSTQTNTVSSSFPESNEGGSEAEPSCTGFRDSALVESLRRNVHKRPLMSAVDVARQAAESAAQDSLRAKQCRDAASLSAIGSDISDEREAKKQKRLQKNRNSAFVSRIRQREYSYRLAESLKSEESRNVELLTERSLLLERIRVLKDEAFRVGSELAAANNSISRALGPIAPRKEVGVTSLLLVICLFGCMIPGLQPVHRHGGPSGSNLKMTHKLEPHVEDLVIAEQDPACGPTCDLAYPLVAGAKNSGSQSVRKVFDGQSFIGSFVDQPSVWDFRVPDGRNESEEGWDCFNEFADDLEVEEYHLDDIEEHKRPFGSASLLERKELQYCFEEHQVSTMDSVPNGGVSLRSSDSNSNAIASHVA</sequence>
<accession>A0A6T9YX64</accession>